<reference evidence="1 2" key="1">
    <citation type="submission" date="2017-04" db="EMBL/GenBank/DDBJ databases">
        <title>Complete Genome Sequence of Bacillus thuringiensis type Strain ATCC 10792.</title>
        <authorList>
            <person name="Oh D.-H."/>
            <person name="Park B.-J."/>
            <person name="Shuai W."/>
            <person name="Chelliah R."/>
        </authorList>
    </citation>
    <scope>NUCLEOTIDE SEQUENCE [LARGE SCALE GENOMIC DNA]</scope>
    <source>
        <strain evidence="1 2">ATCC 10792</strain>
        <plasmid evidence="1 2">poh1</plasmid>
    </source>
</reference>
<dbReference type="EMBL" id="CP021062">
    <property type="protein sequence ID" value="ARP61384.1"/>
    <property type="molecule type" value="Genomic_DNA"/>
</dbReference>
<dbReference type="AlphaFoldDB" id="A0A1W6WXW5"/>
<evidence type="ECO:0000313" key="2">
    <source>
        <dbReference type="Proteomes" id="UP000194143"/>
    </source>
</evidence>
<name>A0A1W6WXW5_BACTU</name>
<keyword evidence="2" id="KW-1185">Reference proteome</keyword>
<keyword evidence="1" id="KW-0614">Plasmid</keyword>
<geneLocation type="plasmid" evidence="1 2">
    <name>poh1</name>
</geneLocation>
<organism evidence="1 2">
    <name type="scientific">Bacillus thuringiensis</name>
    <dbReference type="NCBI Taxonomy" id="1428"/>
    <lineage>
        <taxon>Bacteria</taxon>
        <taxon>Bacillati</taxon>
        <taxon>Bacillota</taxon>
        <taxon>Bacilli</taxon>
        <taxon>Bacillales</taxon>
        <taxon>Bacillaceae</taxon>
        <taxon>Bacillus</taxon>
        <taxon>Bacillus cereus group</taxon>
    </lineage>
</organism>
<sequence length="61" mass="7024">MFSEFIMGRISSDWNSAKLNFYPNESNNYFQNEVYVSSSLYGIIRSLIIAKSRKITYSKGG</sequence>
<protein>
    <submittedName>
        <fullName evidence="1">Uncharacterized protein</fullName>
    </submittedName>
</protein>
<evidence type="ECO:0000313" key="1">
    <source>
        <dbReference type="EMBL" id="ARP61384.1"/>
    </source>
</evidence>
<dbReference type="Proteomes" id="UP000194143">
    <property type="component" value="Plasmid poh1"/>
</dbReference>
<accession>A0A1W6WXW5</accession>
<gene>
    <name evidence="1" type="ORF">CAB88_30690</name>
</gene>
<proteinExistence type="predicted"/>